<feature type="transmembrane region" description="Helical" evidence="1">
    <location>
        <begin position="12"/>
        <end position="34"/>
    </location>
</feature>
<evidence type="ECO:0000256" key="1">
    <source>
        <dbReference type="SAM" id="Phobius"/>
    </source>
</evidence>
<organism evidence="3 4">
    <name type="scientific">Onchocerca volvulus</name>
    <dbReference type="NCBI Taxonomy" id="6282"/>
    <lineage>
        <taxon>Eukaryota</taxon>
        <taxon>Metazoa</taxon>
        <taxon>Ecdysozoa</taxon>
        <taxon>Nematoda</taxon>
        <taxon>Chromadorea</taxon>
        <taxon>Rhabditida</taxon>
        <taxon>Spirurina</taxon>
        <taxon>Spiruromorpha</taxon>
        <taxon>Filarioidea</taxon>
        <taxon>Onchocercidae</taxon>
        <taxon>Onchocerca</taxon>
    </lineage>
</organism>
<dbReference type="SUPFAM" id="SSF81321">
    <property type="entry name" value="Family A G protein-coupled receptor-like"/>
    <property type="match status" value="1"/>
</dbReference>
<feature type="transmembrane region" description="Helical" evidence="1">
    <location>
        <begin position="244"/>
        <end position="268"/>
    </location>
</feature>
<dbReference type="PANTHER" id="PTHR23017:SF3">
    <property type="entry name" value="G-PROTEIN COUPLED RECEPTORS FAMILY 1 PROFILE DOMAIN-CONTAINING PROTEIN"/>
    <property type="match status" value="1"/>
</dbReference>
<reference evidence="4" key="1">
    <citation type="submission" date="2013-10" db="EMBL/GenBank/DDBJ databases">
        <title>Genome sequencing of Onchocerca volvulus.</title>
        <authorList>
            <person name="Cotton J."/>
            <person name="Tsai J."/>
            <person name="Stanley E."/>
            <person name="Tracey A."/>
            <person name="Holroyd N."/>
            <person name="Lustigman S."/>
            <person name="Berriman M."/>
        </authorList>
    </citation>
    <scope>NUCLEOTIDE SEQUENCE</scope>
</reference>
<dbReference type="EMBL" id="CMVM020000409">
    <property type="status" value="NOT_ANNOTATED_CDS"/>
    <property type="molecule type" value="Genomic_DNA"/>
</dbReference>
<feature type="transmembrane region" description="Helical" evidence="1">
    <location>
        <begin position="46"/>
        <end position="71"/>
    </location>
</feature>
<accession>A0A8R1XMP1</accession>
<protein>
    <submittedName>
        <fullName evidence="3">7TM_GPCR_Srx domain-containing protein</fullName>
    </submittedName>
</protein>
<evidence type="ECO:0000259" key="2">
    <source>
        <dbReference type="Pfam" id="PF10328"/>
    </source>
</evidence>
<keyword evidence="1" id="KW-1133">Transmembrane helix</keyword>
<dbReference type="PANTHER" id="PTHR23017">
    <property type="entry name" value="SERPENTINE RECEPTOR, CLASS X"/>
    <property type="match status" value="1"/>
</dbReference>
<feature type="domain" description="7TM GPCR serpentine receptor class x (Srx)" evidence="2">
    <location>
        <begin position="19"/>
        <end position="269"/>
    </location>
</feature>
<evidence type="ECO:0000313" key="3">
    <source>
        <dbReference type="EnsemblMetazoa" id="OVOC12227.1"/>
    </source>
</evidence>
<dbReference type="OMA" id="NILCWDA"/>
<dbReference type="Gene3D" id="1.20.1070.10">
    <property type="entry name" value="Rhodopsin 7-helix transmembrane proteins"/>
    <property type="match status" value="1"/>
</dbReference>
<feature type="transmembrane region" description="Helical" evidence="1">
    <location>
        <begin position="83"/>
        <end position="108"/>
    </location>
</feature>
<keyword evidence="1" id="KW-0472">Membrane</keyword>
<dbReference type="InterPro" id="IPR019430">
    <property type="entry name" value="7TM_GPCR_serpentine_rcpt_Srx"/>
</dbReference>
<feature type="transmembrane region" description="Helical" evidence="1">
    <location>
        <begin position="129"/>
        <end position="149"/>
    </location>
</feature>
<keyword evidence="1" id="KW-0812">Transmembrane</keyword>
<evidence type="ECO:0000313" key="4">
    <source>
        <dbReference type="Proteomes" id="UP000024404"/>
    </source>
</evidence>
<reference evidence="3" key="2">
    <citation type="submission" date="2022-06" db="UniProtKB">
        <authorList>
            <consortium name="EnsemblMetazoa"/>
        </authorList>
    </citation>
    <scope>IDENTIFICATION</scope>
</reference>
<feature type="transmembrane region" description="Helical" evidence="1">
    <location>
        <begin position="178"/>
        <end position="199"/>
    </location>
</feature>
<sequence length="289" mass="32432">MTETSSLEDCIAIACVALASVSGLISNSVSLYIARTRARFRNAFGILCSGFLICNLQAIFVHFTWCTIVLSVKSPAFASPQLFIVRLMGLLLNAGWFGSLLLHFFTALNRFSAFVFATKYNQLWSQSNAFKIVIIAWTSSMVYCTHHLYENCALLFHDGSAYRWLHNTTFHGQICSNINAAVSLLIIMAMACIDFITLIKMLAYRRAMRRNMGISVVGSCKFGMIYVSFVLSFNVTPHFSTDKWILFVSSTIGWILAHSLNGLCFLIFNRNLLCKKKLRAMTVTPIANF</sequence>
<dbReference type="Pfam" id="PF10328">
    <property type="entry name" value="7TM_GPCR_Srx"/>
    <property type="match status" value="1"/>
</dbReference>
<proteinExistence type="predicted"/>
<name>A0A8R1XMP1_ONCVO</name>
<dbReference type="EnsemblMetazoa" id="OVOC12227.1">
    <property type="protein sequence ID" value="OVOC12227.1"/>
    <property type="gene ID" value="WBGene00249036"/>
</dbReference>
<dbReference type="AlphaFoldDB" id="A0A8R1XMP1"/>
<dbReference type="Proteomes" id="UP000024404">
    <property type="component" value="Unassembled WGS sequence"/>
</dbReference>
<keyword evidence="4" id="KW-1185">Reference proteome</keyword>
<feature type="transmembrane region" description="Helical" evidence="1">
    <location>
        <begin position="211"/>
        <end position="232"/>
    </location>
</feature>